<dbReference type="PROSITE" id="PS50850">
    <property type="entry name" value="MFS"/>
    <property type="match status" value="1"/>
</dbReference>
<keyword evidence="3 4" id="KW-0472">Membrane</keyword>
<feature type="transmembrane region" description="Helical" evidence="4">
    <location>
        <begin position="238"/>
        <end position="256"/>
    </location>
</feature>
<dbReference type="Pfam" id="PF07690">
    <property type="entry name" value="MFS_1"/>
    <property type="match status" value="1"/>
</dbReference>
<accession>A0ABU9RQE7</accession>
<proteinExistence type="predicted"/>
<protein>
    <submittedName>
        <fullName evidence="6">MFS transporter</fullName>
    </submittedName>
</protein>
<keyword evidence="1 4" id="KW-0812">Transmembrane</keyword>
<evidence type="ECO:0000256" key="1">
    <source>
        <dbReference type="ARBA" id="ARBA00022692"/>
    </source>
</evidence>
<dbReference type="RefSeq" id="WP_342947297.1">
    <property type="nucleotide sequence ID" value="NZ_JAYMRV010000004.1"/>
</dbReference>
<evidence type="ECO:0000256" key="2">
    <source>
        <dbReference type="ARBA" id="ARBA00022989"/>
    </source>
</evidence>
<dbReference type="PANTHER" id="PTHR42910">
    <property type="entry name" value="TRANSPORTER SCO4007-RELATED"/>
    <property type="match status" value="1"/>
</dbReference>
<dbReference type="SUPFAM" id="SSF103473">
    <property type="entry name" value="MFS general substrate transporter"/>
    <property type="match status" value="1"/>
</dbReference>
<feature type="transmembrane region" description="Helical" evidence="4">
    <location>
        <begin position="294"/>
        <end position="312"/>
    </location>
</feature>
<name>A0ABU9RQE7_9BURK</name>
<evidence type="ECO:0000256" key="3">
    <source>
        <dbReference type="ARBA" id="ARBA00023136"/>
    </source>
</evidence>
<comment type="caution">
    <text evidence="6">The sequence shown here is derived from an EMBL/GenBank/DDBJ whole genome shotgun (WGS) entry which is preliminary data.</text>
</comment>
<dbReference type="Gene3D" id="1.20.1250.20">
    <property type="entry name" value="MFS general substrate transporter like domains"/>
    <property type="match status" value="1"/>
</dbReference>
<keyword evidence="7" id="KW-1185">Reference proteome</keyword>
<feature type="transmembrane region" description="Helical" evidence="4">
    <location>
        <begin position="7"/>
        <end position="24"/>
    </location>
</feature>
<dbReference type="PANTHER" id="PTHR42910:SF1">
    <property type="entry name" value="MAJOR FACILITATOR SUPERFAMILY (MFS) PROFILE DOMAIN-CONTAINING PROTEIN"/>
    <property type="match status" value="1"/>
</dbReference>
<dbReference type="InterPro" id="IPR036259">
    <property type="entry name" value="MFS_trans_sf"/>
</dbReference>
<keyword evidence="2 4" id="KW-1133">Transmembrane helix</keyword>
<feature type="transmembrane region" description="Helical" evidence="4">
    <location>
        <begin position="161"/>
        <end position="187"/>
    </location>
</feature>
<dbReference type="CDD" id="cd17324">
    <property type="entry name" value="MFS_NepI_like"/>
    <property type="match status" value="1"/>
</dbReference>
<evidence type="ECO:0000313" key="6">
    <source>
        <dbReference type="EMBL" id="MEM5422294.1"/>
    </source>
</evidence>
<evidence type="ECO:0000256" key="4">
    <source>
        <dbReference type="SAM" id="Phobius"/>
    </source>
</evidence>
<feature type="transmembrane region" description="Helical" evidence="4">
    <location>
        <begin position="333"/>
        <end position="351"/>
    </location>
</feature>
<feature type="transmembrane region" description="Helical" evidence="4">
    <location>
        <begin position="76"/>
        <end position="95"/>
    </location>
</feature>
<evidence type="ECO:0000259" key="5">
    <source>
        <dbReference type="PROSITE" id="PS50850"/>
    </source>
</evidence>
<gene>
    <name evidence="6" type="ORF">VSR73_14645</name>
</gene>
<dbReference type="InterPro" id="IPR020846">
    <property type="entry name" value="MFS_dom"/>
</dbReference>
<organism evidence="6 7">
    <name type="scientific">Paraburkholderia ferrariae</name>
    <dbReference type="NCBI Taxonomy" id="386056"/>
    <lineage>
        <taxon>Bacteria</taxon>
        <taxon>Pseudomonadati</taxon>
        <taxon>Pseudomonadota</taxon>
        <taxon>Betaproteobacteria</taxon>
        <taxon>Burkholderiales</taxon>
        <taxon>Burkholderiaceae</taxon>
        <taxon>Paraburkholderia</taxon>
    </lineage>
</organism>
<reference evidence="6 7" key="1">
    <citation type="submission" date="2024-01" db="EMBL/GenBank/DDBJ databases">
        <title>The diversity of rhizobia nodulating Mimosa spp. in eleven states of Brazil covering several biomes is determined by host plant, location, and edaphic factors.</title>
        <authorList>
            <person name="Rouws L."/>
            <person name="Barauna A."/>
            <person name="Beukes C."/>
            <person name="De Faria S.M."/>
            <person name="Gross E."/>
            <person name="Dos Reis Junior F.B."/>
            <person name="Simon M."/>
            <person name="Maluk M."/>
            <person name="Odee D.W."/>
            <person name="Kenicer G."/>
            <person name="Young J.P.W."/>
            <person name="Reis V.M."/>
            <person name="Zilli J."/>
            <person name="James E.K."/>
        </authorList>
    </citation>
    <scope>NUCLEOTIDE SEQUENCE [LARGE SCALE GENOMIC DNA]</scope>
    <source>
        <strain evidence="6 7">JPY167</strain>
    </source>
</reference>
<feature type="domain" description="Major facilitator superfamily (MFS) profile" evidence="5">
    <location>
        <begin position="1"/>
        <end position="384"/>
    </location>
</feature>
<feature type="transmembrane region" description="Helical" evidence="4">
    <location>
        <begin position="268"/>
        <end position="288"/>
    </location>
</feature>
<dbReference type="Proteomes" id="UP001489897">
    <property type="component" value="Unassembled WGS sequence"/>
</dbReference>
<evidence type="ECO:0000313" key="7">
    <source>
        <dbReference type="Proteomes" id="UP001489897"/>
    </source>
</evidence>
<dbReference type="EMBL" id="JAYMRV010000004">
    <property type="protein sequence ID" value="MEM5422294.1"/>
    <property type="molecule type" value="Genomic_DNA"/>
</dbReference>
<feature type="transmembrane region" description="Helical" evidence="4">
    <location>
        <begin position="357"/>
        <end position="381"/>
    </location>
</feature>
<feature type="transmembrane region" description="Helical" evidence="4">
    <location>
        <begin position="44"/>
        <end position="64"/>
    </location>
</feature>
<dbReference type="InterPro" id="IPR011701">
    <property type="entry name" value="MFS"/>
</dbReference>
<sequence length="392" mass="40290">MISPRQVFLMALCCALAVSPIYYHQPLLPQIASTFAVSSARGSLIATLTQLGYAMGLLLFVPLADGVQPRKLATRAIIANAVALLACVAAPSFSALALCSFLVGMTSISAQIIIPAVAGMATPETRGRVVGSLLGGLSSGVLLARTLSGVVGALWGWRSIFVIASVIDIGLLIVIRQLPVSNALAAIRYRELMHSLAGLVRKEQLLRLSATMGFLVFAAFSALWATLAVLLARAPYHYGPAAIGAFGLIGLVGLSVSPRLGAIVDRVGARHVATAGALTVAIAFAFVAAGARSLVWLIVGMVLLDLGNRASFIANQARIYALRPEARGRLNTVFMVSYFLGGAVGAALGGAGALHAAWIGLAAIGALLSLAAVVVNTLAYARSSSAVADGHA</sequence>
<feature type="transmembrane region" description="Helical" evidence="4">
    <location>
        <begin position="208"/>
        <end position="232"/>
    </location>
</feature>